<dbReference type="Pfam" id="PF00581">
    <property type="entry name" value="Rhodanese"/>
    <property type="match status" value="1"/>
</dbReference>
<dbReference type="RefSeq" id="WP_184260681.1">
    <property type="nucleotide sequence ID" value="NZ_JACIIX010000001.1"/>
</dbReference>
<keyword evidence="3" id="KW-1185">Reference proteome</keyword>
<dbReference type="Gene3D" id="3.40.250.10">
    <property type="entry name" value="Rhodanese-like domain"/>
    <property type="match status" value="1"/>
</dbReference>
<keyword evidence="2" id="KW-0808">Transferase</keyword>
<evidence type="ECO:0000313" key="2">
    <source>
        <dbReference type="EMBL" id="MBB6208983.1"/>
    </source>
</evidence>
<dbReference type="AlphaFoldDB" id="A0A7X0DKI3"/>
<dbReference type="InterPro" id="IPR001763">
    <property type="entry name" value="Rhodanese-like_dom"/>
</dbReference>
<dbReference type="PROSITE" id="PS50206">
    <property type="entry name" value="RHODANESE_3"/>
    <property type="match status" value="1"/>
</dbReference>
<accession>A0A7X0DKI3</accession>
<proteinExistence type="predicted"/>
<organism evidence="2 3">
    <name type="scientific">Novispirillum itersonii</name>
    <name type="common">Aquaspirillum itersonii</name>
    <dbReference type="NCBI Taxonomy" id="189"/>
    <lineage>
        <taxon>Bacteria</taxon>
        <taxon>Pseudomonadati</taxon>
        <taxon>Pseudomonadota</taxon>
        <taxon>Alphaproteobacteria</taxon>
        <taxon>Rhodospirillales</taxon>
        <taxon>Novispirillaceae</taxon>
        <taxon>Novispirillum</taxon>
    </lineage>
</organism>
<dbReference type="SMART" id="SM00450">
    <property type="entry name" value="RHOD"/>
    <property type="match status" value="1"/>
</dbReference>
<dbReference type="Proteomes" id="UP000544872">
    <property type="component" value="Unassembled WGS sequence"/>
</dbReference>
<dbReference type="SUPFAM" id="SSF52821">
    <property type="entry name" value="Rhodanese/Cell cycle control phosphatase"/>
    <property type="match status" value="1"/>
</dbReference>
<dbReference type="InterPro" id="IPR001307">
    <property type="entry name" value="Thiosulphate_STrfase_CS"/>
</dbReference>
<sequence length="121" mass="13109">MFGWFSSNATQTALSERVHTVTPKTIMQWLDAGDCVIVDVREPGEYAAGHIPGATLVSLGTLTPDRIPAAPGKKLVFHCQSGSRCGMAAARMIEAGHTGDIYRMEGGLMYWRQQGGQITRD</sequence>
<dbReference type="InterPro" id="IPR050229">
    <property type="entry name" value="GlpE_sulfurtransferase"/>
</dbReference>
<dbReference type="PANTHER" id="PTHR43031">
    <property type="entry name" value="FAD-DEPENDENT OXIDOREDUCTASE"/>
    <property type="match status" value="1"/>
</dbReference>
<name>A0A7X0DKI3_NOVIT</name>
<dbReference type="InterPro" id="IPR036873">
    <property type="entry name" value="Rhodanese-like_dom_sf"/>
</dbReference>
<dbReference type="PANTHER" id="PTHR43031:SF16">
    <property type="entry name" value="OXIDOREDUCTASE"/>
    <property type="match status" value="1"/>
</dbReference>
<dbReference type="CDD" id="cd00158">
    <property type="entry name" value="RHOD"/>
    <property type="match status" value="1"/>
</dbReference>
<dbReference type="GO" id="GO:0004792">
    <property type="term" value="F:thiosulfate-cyanide sulfurtransferase activity"/>
    <property type="evidence" value="ECO:0007669"/>
    <property type="project" value="InterPro"/>
</dbReference>
<dbReference type="EMBL" id="JACIIX010000001">
    <property type="protein sequence ID" value="MBB6208983.1"/>
    <property type="molecule type" value="Genomic_DNA"/>
</dbReference>
<dbReference type="PROSITE" id="PS00380">
    <property type="entry name" value="RHODANESE_1"/>
    <property type="match status" value="1"/>
</dbReference>
<gene>
    <name evidence="2" type="ORF">FHS48_000364</name>
</gene>
<protein>
    <submittedName>
        <fullName evidence="2">Rhodanese-related sulfurtransferase</fullName>
    </submittedName>
</protein>
<evidence type="ECO:0000313" key="3">
    <source>
        <dbReference type="Proteomes" id="UP000544872"/>
    </source>
</evidence>
<feature type="domain" description="Rhodanese" evidence="1">
    <location>
        <begin position="31"/>
        <end position="120"/>
    </location>
</feature>
<reference evidence="2 3" key="1">
    <citation type="submission" date="2020-08" db="EMBL/GenBank/DDBJ databases">
        <title>Genomic Encyclopedia of Type Strains, Phase IV (KMG-IV): sequencing the most valuable type-strain genomes for metagenomic binning, comparative biology and taxonomic classification.</title>
        <authorList>
            <person name="Goeker M."/>
        </authorList>
    </citation>
    <scope>NUCLEOTIDE SEQUENCE [LARGE SCALE GENOMIC DNA]</scope>
    <source>
        <strain evidence="2 3">DSM 11590</strain>
    </source>
</reference>
<evidence type="ECO:0000259" key="1">
    <source>
        <dbReference type="PROSITE" id="PS50206"/>
    </source>
</evidence>
<comment type="caution">
    <text evidence="2">The sequence shown here is derived from an EMBL/GenBank/DDBJ whole genome shotgun (WGS) entry which is preliminary data.</text>
</comment>